<dbReference type="InterPro" id="IPR013766">
    <property type="entry name" value="Thioredoxin_domain"/>
</dbReference>
<feature type="site" description="Deprotonates C-terminal active site Cys" evidence="9">
    <location>
        <position position="27"/>
    </location>
</feature>
<evidence type="ECO:0000256" key="3">
    <source>
        <dbReference type="ARBA" id="ARBA00022448"/>
    </source>
</evidence>
<evidence type="ECO:0000256" key="1">
    <source>
        <dbReference type="ARBA" id="ARBA00008987"/>
    </source>
</evidence>
<keyword evidence="4" id="KW-0249">Electron transport</keyword>
<evidence type="ECO:0000313" key="13">
    <source>
        <dbReference type="Proteomes" id="UP000886887"/>
    </source>
</evidence>
<protein>
    <recommendedName>
        <fullName evidence="2 7">Thioredoxin</fullName>
    </recommendedName>
</protein>
<evidence type="ECO:0000256" key="2">
    <source>
        <dbReference type="ARBA" id="ARBA00020570"/>
    </source>
</evidence>
<dbReference type="PRINTS" id="PR00421">
    <property type="entry name" value="THIOREDOXIN"/>
</dbReference>
<accession>A0A9D1CPV3</accession>
<comment type="caution">
    <text evidence="12">The sequence shown here is derived from an EMBL/GenBank/DDBJ whole genome shotgun (WGS) entry which is preliminary data.</text>
</comment>
<evidence type="ECO:0000259" key="11">
    <source>
        <dbReference type="PROSITE" id="PS51352"/>
    </source>
</evidence>
<evidence type="ECO:0000256" key="7">
    <source>
        <dbReference type="NCBIfam" id="TIGR01068"/>
    </source>
</evidence>
<dbReference type="PROSITE" id="PS00194">
    <property type="entry name" value="THIOREDOXIN_1"/>
    <property type="match status" value="1"/>
</dbReference>
<dbReference type="GO" id="GO:0005829">
    <property type="term" value="C:cytosol"/>
    <property type="evidence" value="ECO:0007669"/>
    <property type="project" value="TreeGrafter"/>
</dbReference>
<feature type="site" description="Contributes to redox potential value" evidence="9">
    <location>
        <position position="35"/>
    </location>
</feature>
<organism evidence="12 13">
    <name type="scientific">Candidatus Onthenecus intestinigallinarum</name>
    <dbReference type="NCBI Taxonomy" id="2840875"/>
    <lineage>
        <taxon>Bacteria</taxon>
        <taxon>Bacillati</taxon>
        <taxon>Bacillota</taxon>
        <taxon>Clostridia</taxon>
        <taxon>Eubacteriales</taxon>
        <taxon>Candidatus Onthenecus</taxon>
    </lineage>
</organism>
<dbReference type="NCBIfam" id="TIGR01068">
    <property type="entry name" value="thioredoxin"/>
    <property type="match status" value="1"/>
</dbReference>
<evidence type="ECO:0000256" key="9">
    <source>
        <dbReference type="PIRSR" id="PIRSR000077-1"/>
    </source>
</evidence>
<keyword evidence="6 10" id="KW-0676">Redox-active center</keyword>
<dbReference type="Proteomes" id="UP000886887">
    <property type="component" value="Unassembled WGS sequence"/>
</dbReference>
<dbReference type="GO" id="GO:0045454">
    <property type="term" value="P:cell redox homeostasis"/>
    <property type="evidence" value="ECO:0007669"/>
    <property type="project" value="TreeGrafter"/>
</dbReference>
<evidence type="ECO:0000313" key="12">
    <source>
        <dbReference type="EMBL" id="HIQ70985.1"/>
    </source>
</evidence>
<dbReference type="Pfam" id="PF00085">
    <property type="entry name" value="Thioredoxin"/>
    <property type="match status" value="1"/>
</dbReference>
<feature type="active site" description="Nucleophile" evidence="9">
    <location>
        <position position="33"/>
    </location>
</feature>
<dbReference type="PIRSF" id="PIRSF000077">
    <property type="entry name" value="Thioredoxin"/>
    <property type="match status" value="1"/>
</dbReference>
<dbReference type="InterPro" id="IPR005746">
    <property type="entry name" value="Thioredoxin"/>
</dbReference>
<dbReference type="Gene3D" id="3.40.30.10">
    <property type="entry name" value="Glutaredoxin"/>
    <property type="match status" value="1"/>
</dbReference>
<feature type="domain" description="Thioredoxin" evidence="11">
    <location>
        <begin position="1"/>
        <end position="109"/>
    </location>
</feature>
<name>A0A9D1CPV3_9FIRM</name>
<dbReference type="PROSITE" id="PS51352">
    <property type="entry name" value="THIOREDOXIN_2"/>
    <property type="match status" value="1"/>
</dbReference>
<evidence type="ECO:0000256" key="10">
    <source>
        <dbReference type="PIRSR" id="PIRSR000077-4"/>
    </source>
</evidence>
<feature type="disulfide bond" description="Redox-active" evidence="10">
    <location>
        <begin position="33"/>
        <end position="36"/>
    </location>
</feature>
<dbReference type="InterPro" id="IPR017937">
    <property type="entry name" value="Thioredoxin_CS"/>
</dbReference>
<dbReference type="GO" id="GO:0015035">
    <property type="term" value="F:protein-disulfide reductase activity"/>
    <property type="evidence" value="ECO:0007669"/>
    <property type="project" value="UniProtKB-UniRule"/>
</dbReference>
<feature type="active site" description="Nucleophile" evidence="9">
    <location>
        <position position="36"/>
    </location>
</feature>
<dbReference type="AlphaFoldDB" id="A0A9D1CPV3"/>
<dbReference type="CDD" id="cd02947">
    <property type="entry name" value="TRX_family"/>
    <property type="match status" value="1"/>
</dbReference>
<gene>
    <name evidence="12" type="primary">trxA</name>
    <name evidence="12" type="ORF">IAB73_02090</name>
</gene>
<dbReference type="PANTHER" id="PTHR45663:SF11">
    <property type="entry name" value="GEO12009P1"/>
    <property type="match status" value="1"/>
</dbReference>
<keyword evidence="5 10" id="KW-1015">Disulfide bond</keyword>
<feature type="site" description="Contributes to redox potential value" evidence="9">
    <location>
        <position position="34"/>
    </location>
</feature>
<evidence type="ECO:0000256" key="8">
    <source>
        <dbReference type="PIRNR" id="PIRNR000077"/>
    </source>
</evidence>
<reference evidence="12" key="2">
    <citation type="journal article" date="2021" name="PeerJ">
        <title>Extensive microbial diversity within the chicken gut microbiome revealed by metagenomics and culture.</title>
        <authorList>
            <person name="Gilroy R."/>
            <person name="Ravi A."/>
            <person name="Getino M."/>
            <person name="Pursley I."/>
            <person name="Horton D.L."/>
            <person name="Alikhan N.F."/>
            <person name="Baker D."/>
            <person name="Gharbi K."/>
            <person name="Hall N."/>
            <person name="Watson M."/>
            <person name="Adriaenssens E.M."/>
            <person name="Foster-Nyarko E."/>
            <person name="Jarju S."/>
            <person name="Secka A."/>
            <person name="Antonio M."/>
            <person name="Oren A."/>
            <person name="Chaudhuri R.R."/>
            <person name="La Ragione R."/>
            <person name="Hildebrand F."/>
            <person name="Pallen M.J."/>
        </authorList>
    </citation>
    <scope>NUCLEOTIDE SEQUENCE</scope>
    <source>
        <strain evidence="12">ChiSxjej2B14-6234</strain>
    </source>
</reference>
<dbReference type="SUPFAM" id="SSF52833">
    <property type="entry name" value="Thioredoxin-like"/>
    <property type="match status" value="1"/>
</dbReference>
<dbReference type="InterPro" id="IPR036249">
    <property type="entry name" value="Thioredoxin-like_sf"/>
</dbReference>
<evidence type="ECO:0000256" key="6">
    <source>
        <dbReference type="ARBA" id="ARBA00023284"/>
    </source>
</evidence>
<reference evidence="12" key="1">
    <citation type="submission" date="2020-10" db="EMBL/GenBank/DDBJ databases">
        <authorList>
            <person name="Gilroy R."/>
        </authorList>
    </citation>
    <scope>NUCLEOTIDE SEQUENCE</scope>
    <source>
        <strain evidence="12">ChiSxjej2B14-6234</strain>
    </source>
</reference>
<evidence type="ECO:0000256" key="4">
    <source>
        <dbReference type="ARBA" id="ARBA00022982"/>
    </source>
</evidence>
<evidence type="ECO:0000256" key="5">
    <source>
        <dbReference type="ARBA" id="ARBA00023157"/>
    </source>
</evidence>
<sequence length="109" mass="11721">MNAFVKEFTEQNFESEAVASELPVLVDFWAPWCGPCRMVGPHIDAVAEQTQGKAVVGKVNVDENAGLAQRFGVMSIPTLVVLKGGQMVERVVGARGKEDILALLAPHMA</sequence>
<proteinExistence type="inferred from homology"/>
<comment type="similarity">
    <text evidence="1 8">Belongs to the thioredoxin family.</text>
</comment>
<dbReference type="FunFam" id="3.40.30.10:FF:000001">
    <property type="entry name" value="Thioredoxin"/>
    <property type="match status" value="1"/>
</dbReference>
<dbReference type="PANTHER" id="PTHR45663">
    <property type="entry name" value="GEO12009P1"/>
    <property type="match status" value="1"/>
</dbReference>
<dbReference type="EMBL" id="DVFJ01000006">
    <property type="protein sequence ID" value="HIQ70985.1"/>
    <property type="molecule type" value="Genomic_DNA"/>
</dbReference>
<keyword evidence="3" id="KW-0813">Transport</keyword>